<keyword evidence="2" id="KW-1185">Reference proteome</keyword>
<reference evidence="1" key="1">
    <citation type="submission" date="2022-08" db="EMBL/GenBank/DDBJ databases">
        <title>Genome Sequence of Lecanicillium fungicola.</title>
        <authorList>
            <person name="Buettner E."/>
        </authorList>
    </citation>
    <scope>NUCLEOTIDE SEQUENCE</scope>
    <source>
        <strain evidence="1">Babe33</strain>
    </source>
</reference>
<dbReference type="EMBL" id="JANJQO010000338">
    <property type="protein sequence ID" value="KAJ2978846.1"/>
    <property type="molecule type" value="Genomic_DNA"/>
</dbReference>
<organism evidence="1 2">
    <name type="scientific">Zarea fungicola</name>
    <dbReference type="NCBI Taxonomy" id="93591"/>
    <lineage>
        <taxon>Eukaryota</taxon>
        <taxon>Fungi</taxon>
        <taxon>Dikarya</taxon>
        <taxon>Ascomycota</taxon>
        <taxon>Pezizomycotina</taxon>
        <taxon>Sordariomycetes</taxon>
        <taxon>Hypocreomycetidae</taxon>
        <taxon>Hypocreales</taxon>
        <taxon>Cordycipitaceae</taxon>
        <taxon>Zarea</taxon>
    </lineage>
</organism>
<evidence type="ECO:0000313" key="1">
    <source>
        <dbReference type="EMBL" id="KAJ2978846.1"/>
    </source>
</evidence>
<sequence>MMDVTNSLLKWAANEGVEIAGIRPHSNPGSGFGMVATRNLKVWRNALFPSQLFRLIQQQEGDVLITVPIRAVRSLETVPEVILGKVPRAMSIHGRLAAHLVLEPLAESWTRVIPKLSDFESFPFFWPETAQDLLPAEARLLLHKQQNSFKRDWEQLKTSFPDVKLKEYTHAWFVVSTRAFYNETPQTILYPWHDRLALLPVADLFNHAASGCHVSYSAEGYTITADRDYSKGSEVCTSYGDHSNDFLLAEYGFMLRNNPTDQLHVDDLISGTQRTEILKQRDALGVLGLFCKLGAEGEDIPSNEERSETTPATVQVLPPAILENFLEEMKVRRQKITSLNDGDGRCRALLLERWNQIDELGQKVIRQITSNDGPIWP</sequence>
<name>A0ACC1NJS1_9HYPO</name>
<evidence type="ECO:0000313" key="2">
    <source>
        <dbReference type="Proteomes" id="UP001143910"/>
    </source>
</evidence>
<protein>
    <submittedName>
        <fullName evidence="1">Uncharacterized protein</fullName>
    </submittedName>
</protein>
<proteinExistence type="predicted"/>
<comment type="caution">
    <text evidence="1">The sequence shown here is derived from an EMBL/GenBank/DDBJ whole genome shotgun (WGS) entry which is preliminary data.</text>
</comment>
<gene>
    <name evidence="1" type="ORF">NQ176_g3596</name>
</gene>
<dbReference type="Proteomes" id="UP001143910">
    <property type="component" value="Unassembled WGS sequence"/>
</dbReference>
<accession>A0ACC1NJS1</accession>